<dbReference type="Proteomes" id="UP001383192">
    <property type="component" value="Unassembled WGS sequence"/>
</dbReference>
<evidence type="ECO:0000313" key="1">
    <source>
        <dbReference type="EMBL" id="KAK7017107.1"/>
    </source>
</evidence>
<comment type="caution">
    <text evidence="1">The sequence shown here is derived from an EMBL/GenBank/DDBJ whole genome shotgun (WGS) entry which is preliminary data.</text>
</comment>
<organism evidence="1 2">
    <name type="scientific">Paramarasmius palmivorus</name>
    <dbReference type="NCBI Taxonomy" id="297713"/>
    <lineage>
        <taxon>Eukaryota</taxon>
        <taxon>Fungi</taxon>
        <taxon>Dikarya</taxon>
        <taxon>Basidiomycota</taxon>
        <taxon>Agaricomycotina</taxon>
        <taxon>Agaricomycetes</taxon>
        <taxon>Agaricomycetidae</taxon>
        <taxon>Agaricales</taxon>
        <taxon>Marasmiineae</taxon>
        <taxon>Marasmiaceae</taxon>
        <taxon>Paramarasmius</taxon>
    </lineage>
</organism>
<evidence type="ECO:0000313" key="2">
    <source>
        <dbReference type="Proteomes" id="UP001383192"/>
    </source>
</evidence>
<proteinExistence type="predicted"/>
<keyword evidence="2" id="KW-1185">Reference proteome</keyword>
<dbReference type="AlphaFoldDB" id="A0AAW0AX16"/>
<protein>
    <submittedName>
        <fullName evidence="1">Uncharacterized protein</fullName>
    </submittedName>
</protein>
<gene>
    <name evidence="1" type="ORF">VNI00_018676</name>
</gene>
<dbReference type="EMBL" id="JAYKXP010000258">
    <property type="protein sequence ID" value="KAK7017107.1"/>
    <property type="molecule type" value="Genomic_DNA"/>
</dbReference>
<name>A0AAW0AX16_9AGAR</name>
<reference evidence="1 2" key="1">
    <citation type="submission" date="2024-01" db="EMBL/GenBank/DDBJ databases">
        <title>A draft genome for a cacao thread blight-causing isolate of Paramarasmius palmivorus.</title>
        <authorList>
            <person name="Baruah I.K."/>
            <person name="Bukari Y."/>
            <person name="Amoako-Attah I."/>
            <person name="Meinhardt L.W."/>
            <person name="Bailey B.A."/>
            <person name="Cohen S.P."/>
        </authorList>
    </citation>
    <scope>NUCLEOTIDE SEQUENCE [LARGE SCALE GENOMIC DNA]</scope>
    <source>
        <strain evidence="1 2">GH-12</strain>
    </source>
</reference>
<sequence>MPRRKLHTSKDAIKIANRAKSAKYYQNIERMRRKRIKKWEDDQMDLRGPVDNCDPLSRIKLLNHSLIRITKSKPSQYLETVYNDYAKACRAPKSTPQLCPVENATTAINALLRGADVFANRILQSNGVTEHYRRANKFSQRLRWIIRCLEDMQYKFMDPDDDLEQAYAEKRLSFQHTETKDWIDGLVPIPD</sequence>
<accession>A0AAW0AX16</accession>